<accession>A0A645J1I9</accession>
<evidence type="ECO:0000313" key="2">
    <source>
        <dbReference type="EMBL" id="MPN57267.1"/>
    </source>
</evidence>
<comment type="caution">
    <text evidence="2">The sequence shown here is derived from an EMBL/GenBank/DDBJ whole genome shotgun (WGS) entry which is preliminary data.</text>
</comment>
<gene>
    <name evidence="2" type="ORF">SDC9_204961</name>
</gene>
<feature type="region of interest" description="Disordered" evidence="1">
    <location>
        <begin position="64"/>
        <end position="88"/>
    </location>
</feature>
<organism evidence="2">
    <name type="scientific">bioreactor metagenome</name>
    <dbReference type="NCBI Taxonomy" id="1076179"/>
    <lineage>
        <taxon>unclassified sequences</taxon>
        <taxon>metagenomes</taxon>
        <taxon>ecological metagenomes</taxon>
    </lineage>
</organism>
<sequence>MGSELIHAPLPLARLRPDVRSATERTPPESGIGLSCCDGALYIRVPALQLPEEEKRRAGFGDMAFHNPAAAGPPLRNYRIHRRRPDPA</sequence>
<evidence type="ECO:0000256" key="1">
    <source>
        <dbReference type="SAM" id="MobiDB-lite"/>
    </source>
</evidence>
<protein>
    <submittedName>
        <fullName evidence="2">Uncharacterized protein</fullName>
    </submittedName>
</protein>
<name>A0A645J1I9_9ZZZZ</name>
<proteinExistence type="predicted"/>
<dbReference type="EMBL" id="VSSQ01128604">
    <property type="protein sequence ID" value="MPN57267.1"/>
    <property type="molecule type" value="Genomic_DNA"/>
</dbReference>
<feature type="compositionally biased region" description="Basic residues" evidence="1">
    <location>
        <begin position="78"/>
        <end position="88"/>
    </location>
</feature>
<reference evidence="2" key="1">
    <citation type="submission" date="2019-08" db="EMBL/GenBank/DDBJ databases">
        <authorList>
            <person name="Kucharzyk K."/>
            <person name="Murdoch R.W."/>
            <person name="Higgins S."/>
            <person name="Loffler F."/>
        </authorList>
    </citation>
    <scope>NUCLEOTIDE SEQUENCE</scope>
</reference>
<dbReference type="AlphaFoldDB" id="A0A645J1I9"/>